<organism evidence="1">
    <name type="scientific">marine metagenome</name>
    <dbReference type="NCBI Taxonomy" id="408172"/>
    <lineage>
        <taxon>unclassified sequences</taxon>
        <taxon>metagenomes</taxon>
        <taxon>ecological metagenomes</taxon>
    </lineage>
</organism>
<proteinExistence type="predicted"/>
<accession>A0A382INX2</accession>
<evidence type="ECO:0000313" key="1">
    <source>
        <dbReference type="EMBL" id="SVC00371.1"/>
    </source>
</evidence>
<protein>
    <submittedName>
        <fullName evidence="1">Uncharacterized protein</fullName>
    </submittedName>
</protein>
<name>A0A382INX2_9ZZZZ</name>
<dbReference type="EMBL" id="UINC01068071">
    <property type="protein sequence ID" value="SVC00371.1"/>
    <property type="molecule type" value="Genomic_DNA"/>
</dbReference>
<sequence length="98" mass="10508">MVIRKKLSESVYSHGWIVDKVIYGTQSQYAGIRISTTWTTEPIGASITVGAPTAGASIDQTAISISDRRASGTPGSGCQYDELTVSFGNRLPDRSGRR</sequence>
<reference evidence="1" key="1">
    <citation type="submission" date="2018-05" db="EMBL/GenBank/DDBJ databases">
        <authorList>
            <person name="Lanie J.A."/>
            <person name="Ng W.-L."/>
            <person name="Kazmierczak K.M."/>
            <person name="Andrzejewski T.M."/>
            <person name="Davidsen T.M."/>
            <person name="Wayne K.J."/>
            <person name="Tettelin H."/>
            <person name="Glass J.I."/>
            <person name="Rusch D."/>
            <person name="Podicherti R."/>
            <person name="Tsui H.-C.T."/>
            <person name="Winkler M.E."/>
        </authorList>
    </citation>
    <scope>NUCLEOTIDE SEQUENCE</scope>
</reference>
<dbReference type="AlphaFoldDB" id="A0A382INX2"/>
<gene>
    <name evidence="1" type="ORF">METZ01_LOCUS253225</name>
</gene>